<comment type="caution">
    <text evidence="2">The sequence shown here is derived from an EMBL/GenBank/DDBJ whole genome shotgun (WGS) entry which is preliminary data.</text>
</comment>
<organism evidence="2 3">
    <name type="scientific">Streptomyces coryli</name>
    <dbReference type="NCBI Taxonomy" id="1128680"/>
    <lineage>
        <taxon>Bacteria</taxon>
        <taxon>Bacillati</taxon>
        <taxon>Actinomycetota</taxon>
        <taxon>Actinomycetes</taxon>
        <taxon>Kitasatosporales</taxon>
        <taxon>Streptomycetaceae</taxon>
        <taxon>Streptomyces</taxon>
    </lineage>
</organism>
<accession>A0A6G4UEL2</accession>
<dbReference type="Gene3D" id="3.40.50.1000">
    <property type="entry name" value="HAD superfamily/HAD-like"/>
    <property type="match status" value="1"/>
</dbReference>
<sequence>MSMAADRPLAVFDLDGTLTDTRHRLHYVESSPKDWRAFFRAAGEDPPLAQGVALALELGKECEIGYVTGRPEYLRRTTLRWLTDHGLPEGPLWMRAAGDRRPARVTKLQLLRGLAAERDVAAVVDDDEQVCAAYERAGFQVVRADWMPAAEVLHEVQEEEGRT</sequence>
<dbReference type="InterPro" id="IPR036412">
    <property type="entry name" value="HAD-like_sf"/>
</dbReference>
<protein>
    <recommendedName>
        <fullName evidence="1">Polynucleotide kinase PNKP phosphatase domain-containing protein</fullName>
    </recommendedName>
</protein>
<dbReference type="InterPro" id="IPR056782">
    <property type="entry name" value="HAD_PNKP"/>
</dbReference>
<reference evidence="2 3" key="1">
    <citation type="submission" date="2020-02" db="EMBL/GenBank/DDBJ databases">
        <title>Whole-genome analyses of novel actinobacteria.</title>
        <authorList>
            <person name="Sahin N."/>
        </authorList>
    </citation>
    <scope>NUCLEOTIDE SEQUENCE [LARGE SCALE GENOMIC DNA]</scope>
    <source>
        <strain evidence="2 3">A7024</strain>
    </source>
</reference>
<dbReference type="Pfam" id="PF25109">
    <property type="entry name" value="HAD_PNKP"/>
    <property type="match status" value="1"/>
</dbReference>
<dbReference type="InterPro" id="IPR023214">
    <property type="entry name" value="HAD_sf"/>
</dbReference>
<gene>
    <name evidence="2" type="ORF">G5C51_39740</name>
</gene>
<proteinExistence type="predicted"/>
<dbReference type="Proteomes" id="UP000481583">
    <property type="component" value="Unassembled WGS sequence"/>
</dbReference>
<dbReference type="EMBL" id="JAAKZV010000384">
    <property type="protein sequence ID" value="NGN70008.1"/>
    <property type="molecule type" value="Genomic_DNA"/>
</dbReference>
<dbReference type="AlphaFoldDB" id="A0A6G4UEL2"/>
<keyword evidence="3" id="KW-1185">Reference proteome</keyword>
<dbReference type="SUPFAM" id="SSF56784">
    <property type="entry name" value="HAD-like"/>
    <property type="match status" value="1"/>
</dbReference>
<evidence type="ECO:0000259" key="1">
    <source>
        <dbReference type="Pfam" id="PF25109"/>
    </source>
</evidence>
<evidence type="ECO:0000313" key="3">
    <source>
        <dbReference type="Proteomes" id="UP000481583"/>
    </source>
</evidence>
<evidence type="ECO:0000313" key="2">
    <source>
        <dbReference type="EMBL" id="NGN70008.1"/>
    </source>
</evidence>
<name>A0A6G4UEL2_9ACTN</name>
<feature type="domain" description="Polynucleotide kinase PNKP phosphatase" evidence="1">
    <location>
        <begin position="11"/>
        <end position="143"/>
    </location>
</feature>